<accession>A0A6D2J4L3</accession>
<keyword evidence="3" id="KW-1185">Reference proteome</keyword>
<name>A0A6D2J4L3_9BRAS</name>
<reference evidence="2" key="1">
    <citation type="submission" date="2020-01" db="EMBL/GenBank/DDBJ databases">
        <authorList>
            <person name="Mishra B."/>
        </authorList>
    </citation>
    <scope>NUCLEOTIDE SEQUENCE [LARGE SCALE GENOMIC DNA]</scope>
</reference>
<keyword evidence="1" id="KW-0472">Membrane</keyword>
<evidence type="ECO:0000313" key="3">
    <source>
        <dbReference type="Proteomes" id="UP000467841"/>
    </source>
</evidence>
<dbReference type="EMBL" id="CACVBM020001151">
    <property type="protein sequence ID" value="CAA7034842.1"/>
    <property type="molecule type" value="Genomic_DNA"/>
</dbReference>
<feature type="transmembrane region" description="Helical" evidence="1">
    <location>
        <begin position="15"/>
        <end position="37"/>
    </location>
</feature>
<evidence type="ECO:0000313" key="2">
    <source>
        <dbReference type="EMBL" id="CAA7034842.1"/>
    </source>
</evidence>
<keyword evidence="1" id="KW-1133">Transmembrane helix</keyword>
<sequence length="129" mass="14376">MPPERKFVVVPSLSFLYFVCSWGVCLARSALGFWRFLVPKSGRLVRFVRGERCLRGRRSAFRRFLGTSIFSLSAEERMVNPCKFVGNVACEGPSQLAPSFPALTSLGFSNTLRSTRSPSAKDLPNVLLL</sequence>
<keyword evidence="1" id="KW-0812">Transmembrane</keyword>
<evidence type="ECO:0000256" key="1">
    <source>
        <dbReference type="SAM" id="Phobius"/>
    </source>
</evidence>
<organism evidence="2 3">
    <name type="scientific">Microthlaspi erraticum</name>
    <dbReference type="NCBI Taxonomy" id="1685480"/>
    <lineage>
        <taxon>Eukaryota</taxon>
        <taxon>Viridiplantae</taxon>
        <taxon>Streptophyta</taxon>
        <taxon>Embryophyta</taxon>
        <taxon>Tracheophyta</taxon>
        <taxon>Spermatophyta</taxon>
        <taxon>Magnoliopsida</taxon>
        <taxon>eudicotyledons</taxon>
        <taxon>Gunneridae</taxon>
        <taxon>Pentapetalae</taxon>
        <taxon>rosids</taxon>
        <taxon>malvids</taxon>
        <taxon>Brassicales</taxon>
        <taxon>Brassicaceae</taxon>
        <taxon>Coluteocarpeae</taxon>
        <taxon>Microthlaspi</taxon>
    </lineage>
</organism>
<gene>
    <name evidence="2" type="ORF">MERR_LOCUS22077</name>
</gene>
<proteinExistence type="predicted"/>
<protein>
    <submittedName>
        <fullName evidence="2">Uncharacterized protein</fullName>
    </submittedName>
</protein>
<comment type="caution">
    <text evidence="2">The sequence shown here is derived from an EMBL/GenBank/DDBJ whole genome shotgun (WGS) entry which is preliminary data.</text>
</comment>
<dbReference type="AlphaFoldDB" id="A0A6D2J4L3"/>
<dbReference type="Proteomes" id="UP000467841">
    <property type="component" value="Unassembled WGS sequence"/>
</dbReference>